<accession>A0A0F4VET3</accession>
<evidence type="ECO:0000313" key="2">
    <source>
        <dbReference type="Proteomes" id="UP000033400"/>
    </source>
</evidence>
<protein>
    <submittedName>
        <fullName evidence="1">Uncharacterized protein</fullName>
    </submittedName>
</protein>
<name>A0A0F4VET3_PSEFL</name>
<reference evidence="1 2" key="1">
    <citation type="submission" date="2015-03" db="EMBL/GenBank/DDBJ databases">
        <title>Comparative genomics of Pseudomonas insights into diversity of traits involved in vanlence and defense.</title>
        <authorList>
            <person name="Qin Y."/>
        </authorList>
    </citation>
    <scope>NUCLEOTIDE SEQUENCE [LARGE SCALE GENOMIC DNA]</scope>
    <source>
        <strain evidence="1 2">H24</strain>
    </source>
</reference>
<dbReference type="AlphaFoldDB" id="A0A0F4VET3"/>
<gene>
    <name evidence="1" type="ORF">VD17_02930</name>
</gene>
<dbReference type="EMBL" id="LACH01000003">
    <property type="protein sequence ID" value="KJZ67234.1"/>
    <property type="molecule type" value="Genomic_DNA"/>
</dbReference>
<dbReference type="PATRIC" id="fig|294.133.peg.2344"/>
<proteinExistence type="predicted"/>
<comment type="caution">
    <text evidence="1">The sequence shown here is derived from an EMBL/GenBank/DDBJ whole genome shotgun (WGS) entry which is preliminary data.</text>
</comment>
<dbReference type="Proteomes" id="UP000033400">
    <property type="component" value="Unassembled WGS sequence"/>
</dbReference>
<evidence type="ECO:0000313" key="1">
    <source>
        <dbReference type="EMBL" id="KJZ67234.1"/>
    </source>
</evidence>
<sequence>MSIIDTTGYSMLYSFIMQVEIEVVKVIFSGITKYPQSDNAKAHWVIAKMMCVALRGSDFRTI</sequence>
<organism evidence="1 2">
    <name type="scientific">Pseudomonas fluorescens</name>
    <dbReference type="NCBI Taxonomy" id="294"/>
    <lineage>
        <taxon>Bacteria</taxon>
        <taxon>Pseudomonadati</taxon>
        <taxon>Pseudomonadota</taxon>
        <taxon>Gammaproteobacteria</taxon>
        <taxon>Pseudomonadales</taxon>
        <taxon>Pseudomonadaceae</taxon>
        <taxon>Pseudomonas</taxon>
    </lineage>
</organism>